<proteinExistence type="predicted"/>
<dbReference type="Gene3D" id="3.40.50.2000">
    <property type="entry name" value="Glycogen Phosphorylase B"/>
    <property type="match status" value="1"/>
</dbReference>
<organism evidence="1 2">
    <name type="scientific">Dulcicalothrix desertica PCC 7102</name>
    <dbReference type="NCBI Taxonomy" id="232991"/>
    <lineage>
        <taxon>Bacteria</taxon>
        <taxon>Bacillati</taxon>
        <taxon>Cyanobacteriota</taxon>
        <taxon>Cyanophyceae</taxon>
        <taxon>Nostocales</taxon>
        <taxon>Calotrichaceae</taxon>
        <taxon>Dulcicalothrix</taxon>
    </lineage>
</organism>
<evidence type="ECO:0008006" key="3">
    <source>
        <dbReference type="Google" id="ProtNLM"/>
    </source>
</evidence>
<dbReference type="AlphaFoldDB" id="A0A3S1AST8"/>
<evidence type="ECO:0000313" key="1">
    <source>
        <dbReference type="EMBL" id="RUT08267.1"/>
    </source>
</evidence>
<evidence type="ECO:0000313" key="2">
    <source>
        <dbReference type="Proteomes" id="UP000271624"/>
    </source>
</evidence>
<reference evidence="1" key="1">
    <citation type="submission" date="2018-12" db="EMBL/GenBank/DDBJ databases">
        <authorList>
            <person name="Will S."/>
            <person name="Neumann-Schaal M."/>
            <person name="Henke P."/>
        </authorList>
    </citation>
    <scope>NUCLEOTIDE SEQUENCE</scope>
    <source>
        <strain evidence="1">PCC 7102</strain>
    </source>
</reference>
<dbReference type="SUPFAM" id="SSF53756">
    <property type="entry name" value="UDP-Glycosyltransferase/glycogen phosphorylase"/>
    <property type="match status" value="1"/>
</dbReference>
<protein>
    <recommendedName>
        <fullName evidence="3">Glycosyl transferase family 1 domain-containing protein</fullName>
    </recommendedName>
</protein>
<name>A0A3S1AST8_9CYAN</name>
<accession>A0A3S1AST8</accession>
<dbReference type="Pfam" id="PF13692">
    <property type="entry name" value="Glyco_trans_1_4"/>
    <property type="match status" value="1"/>
</dbReference>
<sequence length="117" mass="12848">MQSILSDSHVIIVPTQTKFVEGFNRVVAESVLAGRPVVTSAVCPAISYVRSAAIEVPPNDVTAYGDALINLYKNQSLYKQKHLACLKLQEQFYDVNRSWGALLKSILVEIQAINAVT</sequence>
<comment type="caution">
    <text evidence="1">The sequence shown here is derived from an EMBL/GenBank/DDBJ whole genome shotgun (WGS) entry which is preliminary data.</text>
</comment>
<reference evidence="1" key="2">
    <citation type="journal article" date="2019" name="Genome Biol. Evol.">
        <title>Day and night: Metabolic profiles and evolutionary relationships of six axenic non-marine cyanobacteria.</title>
        <authorList>
            <person name="Will S.E."/>
            <person name="Henke P."/>
            <person name="Boedeker C."/>
            <person name="Huang S."/>
            <person name="Brinkmann H."/>
            <person name="Rohde M."/>
            <person name="Jarek M."/>
            <person name="Friedl T."/>
            <person name="Seufert S."/>
            <person name="Schumacher M."/>
            <person name="Overmann J."/>
            <person name="Neumann-Schaal M."/>
            <person name="Petersen J."/>
        </authorList>
    </citation>
    <scope>NUCLEOTIDE SEQUENCE [LARGE SCALE GENOMIC DNA]</scope>
    <source>
        <strain evidence="1">PCC 7102</strain>
    </source>
</reference>
<keyword evidence="2" id="KW-1185">Reference proteome</keyword>
<gene>
    <name evidence="1" type="ORF">DSM106972_014350</name>
</gene>
<dbReference type="EMBL" id="RSCL01000003">
    <property type="protein sequence ID" value="RUT08267.1"/>
    <property type="molecule type" value="Genomic_DNA"/>
</dbReference>
<dbReference type="Proteomes" id="UP000271624">
    <property type="component" value="Unassembled WGS sequence"/>
</dbReference>